<feature type="compositionally biased region" description="Gly residues" evidence="1">
    <location>
        <begin position="393"/>
        <end position="402"/>
    </location>
</feature>
<feature type="compositionally biased region" description="Polar residues" evidence="1">
    <location>
        <begin position="178"/>
        <end position="193"/>
    </location>
</feature>
<evidence type="ECO:0000256" key="1">
    <source>
        <dbReference type="SAM" id="MobiDB-lite"/>
    </source>
</evidence>
<feature type="region of interest" description="Disordered" evidence="1">
    <location>
        <begin position="350"/>
        <end position="493"/>
    </location>
</feature>
<feature type="compositionally biased region" description="Polar residues" evidence="1">
    <location>
        <begin position="472"/>
        <end position="483"/>
    </location>
</feature>
<evidence type="ECO:0000313" key="2">
    <source>
        <dbReference type="EMBL" id="TEB25759.1"/>
    </source>
</evidence>
<name>A0A4Y7SWY9_COPMI</name>
<evidence type="ECO:0000313" key="3">
    <source>
        <dbReference type="Proteomes" id="UP000298030"/>
    </source>
</evidence>
<feature type="region of interest" description="Disordered" evidence="1">
    <location>
        <begin position="1"/>
        <end position="48"/>
    </location>
</feature>
<keyword evidence="3" id="KW-1185">Reference proteome</keyword>
<proteinExistence type="predicted"/>
<reference evidence="2 3" key="1">
    <citation type="journal article" date="2019" name="Nat. Ecol. Evol.">
        <title>Megaphylogeny resolves global patterns of mushroom evolution.</title>
        <authorList>
            <person name="Varga T."/>
            <person name="Krizsan K."/>
            <person name="Foldi C."/>
            <person name="Dima B."/>
            <person name="Sanchez-Garcia M."/>
            <person name="Sanchez-Ramirez S."/>
            <person name="Szollosi G.J."/>
            <person name="Szarkandi J.G."/>
            <person name="Papp V."/>
            <person name="Albert L."/>
            <person name="Andreopoulos W."/>
            <person name="Angelini C."/>
            <person name="Antonin V."/>
            <person name="Barry K.W."/>
            <person name="Bougher N.L."/>
            <person name="Buchanan P."/>
            <person name="Buyck B."/>
            <person name="Bense V."/>
            <person name="Catcheside P."/>
            <person name="Chovatia M."/>
            <person name="Cooper J."/>
            <person name="Damon W."/>
            <person name="Desjardin D."/>
            <person name="Finy P."/>
            <person name="Geml J."/>
            <person name="Haridas S."/>
            <person name="Hughes K."/>
            <person name="Justo A."/>
            <person name="Karasinski D."/>
            <person name="Kautmanova I."/>
            <person name="Kiss B."/>
            <person name="Kocsube S."/>
            <person name="Kotiranta H."/>
            <person name="LaButti K.M."/>
            <person name="Lechner B.E."/>
            <person name="Liimatainen K."/>
            <person name="Lipzen A."/>
            <person name="Lukacs Z."/>
            <person name="Mihaltcheva S."/>
            <person name="Morgado L.N."/>
            <person name="Niskanen T."/>
            <person name="Noordeloos M.E."/>
            <person name="Ohm R.A."/>
            <person name="Ortiz-Santana B."/>
            <person name="Ovrebo C."/>
            <person name="Racz N."/>
            <person name="Riley R."/>
            <person name="Savchenko A."/>
            <person name="Shiryaev A."/>
            <person name="Soop K."/>
            <person name="Spirin V."/>
            <person name="Szebenyi C."/>
            <person name="Tomsovsky M."/>
            <person name="Tulloss R.E."/>
            <person name="Uehling J."/>
            <person name="Grigoriev I.V."/>
            <person name="Vagvolgyi C."/>
            <person name="Papp T."/>
            <person name="Martin F.M."/>
            <person name="Miettinen O."/>
            <person name="Hibbett D.S."/>
            <person name="Nagy L.G."/>
        </authorList>
    </citation>
    <scope>NUCLEOTIDE SEQUENCE [LARGE SCALE GENOMIC DNA]</scope>
    <source>
        <strain evidence="2 3">FP101781</strain>
    </source>
</reference>
<feature type="compositionally biased region" description="Polar residues" evidence="1">
    <location>
        <begin position="360"/>
        <end position="375"/>
    </location>
</feature>
<feature type="compositionally biased region" description="Polar residues" evidence="1">
    <location>
        <begin position="20"/>
        <end position="34"/>
    </location>
</feature>
<dbReference type="EMBL" id="QPFP01000054">
    <property type="protein sequence ID" value="TEB25759.1"/>
    <property type="molecule type" value="Genomic_DNA"/>
</dbReference>
<sequence>MPRLTKDTHTPTGQLGIPNVTINTVEAQSPSSSESYREGDGGTLMPPECSACHSSLSSYPSTGSLVAERGRRPSPHGSRVWALPTYARQRGMQQAHSEEALPTALKNRKTSTMKRSIINPAVKVIRKVKSLISLSAPVVVENTPLYNRSLNLVRTLHDRSMQSASANHTPSPMPPQPETTTHTGTSQSSPTDRTQSRTRLSEDNDWTPDPCPSVYSRFMDGIVNRISLDSGSKMPKVDITGRTERLYKWLREVYGHTEDEIQRETWNRIREGDRAEMSTPPDWHDILEPNLPCWDTESGINTMLSTFNQGAADRPPTPPGEYLTAIARPCTYVPISTTCAPTFPGWVPPPDSSPSFSTPLAHTQSLSTPSLSRNQAPLVDPTPHTGTSHQRGNNGGNGGVGRQSGRHRNDAFMPFDKHSHRPVGGPPQSSVLPQPVAHPHGARSSHRRPSEPVTYTDSAHHQARSPPLPHCTPTTLAHTSGGPSTVPPDTTGGRYIVNYQEGALEEGMASELPRDLPRSTVYVAEGFGCFIKVGEDCFISLRPYVPFIAIECRGGFVVYNTANGELATELVARQWLLWIHNIMTAKQIDLAVRDFKNRADWPRRLRYLLGVFNAPGSEEVVSKIQCPLHRRDDFSPQSSLVVVYLSKTNIIIYEASGRRMVASSTASHFHEHASTHASVEHPVAMSSDRQGLTKEPQTCREL</sequence>
<feature type="region of interest" description="Disordered" evidence="1">
    <location>
        <begin position="60"/>
        <end position="80"/>
    </location>
</feature>
<gene>
    <name evidence="2" type="ORF">FA13DRAFT_1713807</name>
</gene>
<feature type="region of interest" description="Disordered" evidence="1">
    <location>
        <begin position="160"/>
        <end position="208"/>
    </location>
</feature>
<dbReference type="AlphaFoldDB" id="A0A4Y7SWY9"/>
<comment type="caution">
    <text evidence="2">The sequence shown here is derived from an EMBL/GenBank/DDBJ whole genome shotgun (WGS) entry which is preliminary data.</text>
</comment>
<organism evidence="2 3">
    <name type="scientific">Coprinellus micaceus</name>
    <name type="common">Glistening ink-cap mushroom</name>
    <name type="synonym">Coprinus micaceus</name>
    <dbReference type="NCBI Taxonomy" id="71717"/>
    <lineage>
        <taxon>Eukaryota</taxon>
        <taxon>Fungi</taxon>
        <taxon>Dikarya</taxon>
        <taxon>Basidiomycota</taxon>
        <taxon>Agaricomycotina</taxon>
        <taxon>Agaricomycetes</taxon>
        <taxon>Agaricomycetidae</taxon>
        <taxon>Agaricales</taxon>
        <taxon>Agaricineae</taxon>
        <taxon>Psathyrellaceae</taxon>
        <taxon>Coprinellus</taxon>
    </lineage>
</organism>
<feature type="compositionally biased region" description="Polar residues" evidence="1">
    <location>
        <begin position="161"/>
        <end position="170"/>
    </location>
</feature>
<dbReference type="Proteomes" id="UP000298030">
    <property type="component" value="Unassembled WGS sequence"/>
</dbReference>
<accession>A0A4Y7SWY9</accession>
<protein>
    <submittedName>
        <fullName evidence="2">Uncharacterized protein</fullName>
    </submittedName>
</protein>